<evidence type="ECO:0000256" key="2">
    <source>
        <dbReference type="ARBA" id="ARBA00022898"/>
    </source>
</evidence>
<dbReference type="Gene3D" id="3.90.1150.10">
    <property type="entry name" value="Aspartate Aminotransferase, domain 1"/>
    <property type="match status" value="1"/>
</dbReference>
<keyword evidence="8" id="KW-1185">Reference proteome</keyword>
<dbReference type="GO" id="GO:0003700">
    <property type="term" value="F:DNA-binding transcription factor activity"/>
    <property type="evidence" value="ECO:0007669"/>
    <property type="project" value="InterPro"/>
</dbReference>
<dbReference type="SUPFAM" id="SSF53383">
    <property type="entry name" value="PLP-dependent transferases"/>
    <property type="match status" value="1"/>
</dbReference>
<evidence type="ECO:0000256" key="3">
    <source>
        <dbReference type="ARBA" id="ARBA00023015"/>
    </source>
</evidence>
<dbReference type="Proteomes" id="UP000253495">
    <property type="component" value="Unassembled WGS sequence"/>
</dbReference>
<keyword evidence="5" id="KW-0804">Transcription</keyword>
<dbReference type="SUPFAM" id="SSF46785">
    <property type="entry name" value="Winged helix' DNA-binding domain"/>
    <property type="match status" value="1"/>
</dbReference>
<comment type="caution">
    <text evidence="7">The sequence shown here is derived from an EMBL/GenBank/DDBJ whole genome shotgun (WGS) entry which is preliminary data.</text>
</comment>
<dbReference type="Gene3D" id="3.40.640.10">
    <property type="entry name" value="Type I PLP-dependent aspartate aminotransferase-like (Major domain)"/>
    <property type="match status" value="1"/>
</dbReference>
<evidence type="ECO:0000313" key="7">
    <source>
        <dbReference type="EMBL" id="RCW46948.1"/>
    </source>
</evidence>
<dbReference type="Gene3D" id="1.10.10.10">
    <property type="entry name" value="Winged helix-like DNA-binding domain superfamily/Winged helix DNA-binding domain"/>
    <property type="match status" value="1"/>
</dbReference>
<organism evidence="7 8">
    <name type="scientific">Halopolyspora algeriensis</name>
    <dbReference type="NCBI Taxonomy" id="1500506"/>
    <lineage>
        <taxon>Bacteria</taxon>
        <taxon>Bacillati</taxon>
        <taxon>Actinomycetota</taxon>
        <taxon>Actinomycetes</taxon>
        <taxon>Actinomycetes incertae sedis</taxon>
        <taxon>Halopolyspora</taxon>
    </lineage>
</organism>
<dbReference type="RefSeq" id="WP_114451178.1">
    <property type="nucleotide sequence ID" value="NZ_QPJC01000001.1"/>
</dbReference>
<evidence type="ECO:0000256" key="4">
    <source>
        <dbReference type="ARBA" id="ARBA00023125"/>
    </source>
</evidence>
<evidence type="ECO:0000259" key="6">
    <source>
        <dbReference type="PROSITE" id="PS50949"/>
    </source>
</evidence>
<dbReference type="InterPro" id="IPR015424">
    <property type="entry name" value="PyrdxlP-dep_Trfase"/>
</dbReference>
<dbReference type="InterPro" id="IPR015421">
    <property type="entry name" value="PyrdxlP-dep_Trfase_major"/>
</dbReference>
<reference evidence="7 8" key="1">
    <citation type="submission" date="2018-07" db="EMBL/GenBank/DDBJ databases">
        <title>Genomic Encyclopedia of Type Strains, Phase III (KMG-III): the genomes of soil and plant-associated and newly described type strains.</title>
        <authorList>
            <person name="Whitman W."/>
        </authorList>
    </citation>
    <scope>NUCLEOTIDE SEQUENCE [LARGE SCALE GENOMIC DNA]</scope>
    <source>
        <strain evidence="7 8">CECT 8575</strain>
    </source>
</reference>
<dbReference type="Pfam" id="PF00392">
    <property type="entry name" value="GntR"/>
    <property type="match status" value="1"/>
</dbReference>
<accession>A0A368VXL4</accession>
<dbReference type="InterPro" id="IPR036388">
    <property type="entry name" value="WH-like_DNA-bd_sf"/>
</dbReference>
<dbReference type="InterPro" id="IPR000524">
    <property type="entry name" value="Tscrpt_reg_HTH_GntR"/>
</dbReference>
<keyword evidence="2" id="KW-0663">Pyridoxal phosphate</keyword>
<dbReference type="GO" id="GO:0030170">
    <property type="term" value="F:pyridoxal phosphate binding"/>
    <property type="evidence" value="ECO:0007669"/>
    <property type="project" value="InterPro"/>
</dbReference>
<dbReference type="Pfam" id="PF00155">
    <property type="entry name" value="Aminotran_1_2"/>
    <property type="match status" value="1"/>
</dbReference>
<dbReference type="InterPro" id="IPR036390">
    <property type="entry name" value="WH_DNA-bd_sf"/>
</dbReference>
<dbReference type="InterPro" id="IPR051446">
    <property type="entry name" value="HTH_trans_reg/aminotransferase"/>
</dbReference>
<dbReference type="GO" id="GO:0003677">
    <property type="term" value="F:DNA binding"/>
    <property type="evidence" value="ECO:0007669"/>
    <property type="project" value="UniProtKB-KW"/>
</dbReference>
<dbReference type="SMART" id="SM00345">
    <property type="entry name" value="HTH_GNTR"/>
    <property type="match status" value="1"/>
</dbReference>
<evidence type="ECO:0000256" key="1">
    <source>
        <dbReference type="ARBA" id="ARBA00005384"/>
    </source>
</evidence>
<feature type="domain" description="HTH gntR-type" evidence="6">
    <location>
        <begin position="26"/>
        <end position="94"/>
    </location>
</feature>
<comment type="similarity">
    <text evidence="1">In the C-terminal section; belongs to the class-I pyridoxal-phosphate-dependent aminotransferase family.</text>
</comment>
<protein>
    <submittedName>
        <fullName evidence="7">GntR family transcriptional regulator</fullName>
    </submittedName>
</protein>
<dbReference type="PANTHER" id="PTHR46577:SF1">
    <property type="entry name" value="HTH-TYPE TRANSCRIPTIONAL REGULATORY PROTEIN GABR"/>
    <property type="match status" value="1"/>
</dbReference>
<dbReference type="CDD" id="cd07377">
    <property type="entry name" value="WHTH_GntR"/>
    <property type="match status" value="1"/>
</dbReference>
<evidence type="ECO:0000256" key="5">
    <source>
        <dbReference type="ARBA" id="ARBA00023163"/>
    </source>
</evidence>
<dbReference type="InterPro" id="IPR015422">
    <property type="entry name" value="PyrdxlP-dep_Trfase_small"/>
</dbReference>
<keyword evidence="4" id="KW-0238">DNA-binding</keyword>
<evidence type="ECO:0000313" key="8">
    <source>
        <dbReference type="Proteomes" id="UP000253495"/>
    </source>
</evidence>
<gene>
    <name evidence="7" type="ORF">DFQ14_101288</name>
</gene>
<sequence>MVQSESVRVRGHKLAQLLGTWSAGQRPSSGALHSALRQLILDGRLAPGTRLPAEREFADVLGASRTLVASALESLREDGFVASRRGAGSWVTLPEGRSAAATGGWFPPEDGETINFAQAIPGPVPELTNAVDAARARFAEQATGHGYQLHGLPALRERIAERFTRRGLPTGEQQILITNGAQHAFALALRLLVSPGERVLVEHPTYPNALEAIRAVHATPLPVPMADGGWDPELVEATLSQGSPRMAYLVPDFQNPTGALMSGPVRGRIAAALRRTRTTAVVDETLVDIDLSSDGVPPPMAGFAENQVITVGSASKSFWGGLRLGWIRAPEEFVQRLVHGRAAVDLGSPVFEQLVLSEILDGADSLLRSRRAELVERRDGLVAAVREMCPQWKFRVPDGGLSLWCDLGRPVGSRLAVAAEQHGVRLAPGARFAARGALERYARLPYTLPVERLRAAVSKLALAWEAVHDTGVVDPWQEPVT</sequence>
<dbReference type="AlphaFoldDB" id="A0A368VXL4"/>
<dbReference type="InterPro" id="IPR004839">
    <property type="entry name" value="Aminotransferase_I/II_large"/>
</dbReference>
<proteinExistence type="inferred from homology"/>
<dbReference type="PRINTS" id="PR00035">
    <property type="entry name" value="HTHGNTR"/>
</dbReference>
<name>A0A368VXL4_9ACTN</name>
<dbReference type="PANTHER" id="PTHR46577">
    <property type="entry name" value="HTH-TYPE TRANSCRIPTIONAL REGULATORY PROTEIN GABR"/>
    <property type="match status" value="1"/>
</dbReference>
<dbReference type="CDD" id="cd00609">
    <property type="entry name" value="AAT_like"/>
    <property type="match status" value="1"/>
</dbReference>
<dbReference type="PROSITE" id="PS50949">
    <property type="entry name" value="HTH_GNTR"/>
    <property type="match status" value="1"/>
</dbReference>
<dbReference type="OrthoDB" id="199743at2"/>
<dbReference type="EMBL" id="QPJC01000001">
    <property type="protein sequence ID" value="RCW46948.1"/>
    <property type="molecule type" value="Genomic_DNA"/>
</dbReference>
<keyword evidence="3" id="KW-0805">Transcription regulation</keyword>